<name>A0A0A9DUJ7_ARUDO</name>
<proteinExistence type="predicted"/>
<protein>
    <submittedName>
        <fullName evidence="1">Uncharacterized protein</fullName>
    </submittedName>
</protein>
<dbReference type="AlphaFoldDB" id="A0A0A9DUJ7"/>
<reference evidence="1" key="1">
    <citation type="submission" date="2014-09" db="EMBL/GenBank/DDBJ databases">
        <authorList>
            <person name="Magalhaes I.L.F."/>
            <person name="Oliveira U."/>
            <person name="Santos F.R."/>
            <person name="Vidigal T.H.D.A."/>
            <person name="Brescovit A.D."/>
            <person name="Santos A.J."/>
        </authorList>
    </citation>
    <scope>NUCLEOTIDE SEQUENCE</scope>
    <source>
        <tissue evidence="1">Shoot tissue taken approximately 20 cm above the soil surface</tissue>
    </source>
</reference>
<evidence type="ECO:0000313" key="1">
    <source>
        <dbReference type="EMBL" id="JAD91466.1"/>
    </source>
</evidence>
<sequence>MMKFKFKPIRFDLQSSYNWQSTGVRCCSKNFSKYTAYR</sequence>
<reference evidence="1" key="2">
    <citation type="journal article" date="2015" name="Data Brief">
        <title>Shoot transcriptome of the giant reed, Arundo donax.</title>
        <authorList>
            <person name="Barrero R.A."/>
            <person name="Guerrero F.D."/>
            <person name="Moolhuijzen P."/>
            <person name="Goolsby J.A."/>
            <person name="Tidwell J."/>
            <person name="Bellgard S.E."/>
            <person name="Bellgard M.I."/>
        </authorList>
    </citation>
    <scope>NUCLEOTIDE SEQUENCE</scope>
    <source>
        <tissue evidence="1">Shoot tissue taken approximately 20 cm above the soil surface</tissue>
    </source>
</reference>
<dbReference type="EMBL" id="GBRH01206429">
    <property type="protein sequence ID" value="JAD91466.1"/>
    <property type="molecule type" value="Transcribed_RNA"/>
</dbReference>
<organism evidence="1">
    <name type="scientific">Arundo donax</name>
    <name type="common">Giant reed</name>
    <name type="synonym">Donax arundinaceus</name>
    <dbReference type="NCBI Taxonomy" id="35708"/>
    <lineage>
        <taxon>Eukaryota</taxon>
        <taxon>Viridiplantae</taxon>
        <taxon>Streptophyta</taxon>
        <taxon>Embryophyta</taxon>
        <taxon>Tracheophyta</taxon>
        <taxon>Spermatophyta</taxon>
        <taxon>Magnoliopsida</taxon>
        <taxon>Liliopsida</taxon>
        <taxon>Poales</taxon>
        <taxon>Poaceae</taxon>
        <taxon>PACMAD clade</taxon>
        <taxon>Arundinoideae</taxon>
        <taxon>Arundineae</taxon>
        <taxon>Arundo</taxon>
    </lineage>
</organism>
<accession>A0A0A9DUJ7</accession>